<dbReference type="GO" id="GO:0008168">
    <property type="term" value="F:methyltransferase activity"/>
    <property type="evidence" value="ECO:0007669"/>
    <property type="project" value="UniProtKB-KW"/>
</dbReference>
<proteinExistence type="predicted"/>
<gene>
    <name evidence="1" type="ORF">J2W88_001749</name>
    <name evidence="2" type="ORF">J2W93_001406</name>
</gene>
<keyword evidence="1" id="KW-0489">Methyltransferase</keyword>
<evidence type="ECO:0000313" key="1">
    <source>
        <dbReference type="EMBL" id="MDR6766484.1"/>
    </source>
</evidence>
<name>A0AAJ2F1D4_ACIDE</name>
<dbReference type="AlphaFoldDB" id="A0AAJ2F1D4"/>
<keyword evidence="1" id="KW-0808">Transferase</keyword>
<dbReference type="Proteomes" id="UP001253458">
    <property type="component" value="Unassembled WGS sequence"/>
</dbReference>
<dbReference type="RefSeq" id="WP_209817481.1">
    <property type="nucleotide sequence ID" value="NZ_JAVDTL010000002.1"/>
</dbReference>
<evidence type="ECO:0000313" key="3">
    <source>
        <dbReference type="Proteomes" id="UP001249076"/>
    </source>
</evidence>
<dbReference type="EMBL" id="JAVDTS010000002">
    <property type="protein sequence ID" value="MDR6836578.1"/>
    <property type="molecule type" value="Genomic_DNA"/>
</dbReference>
<dbReference type="Proteomes" id="UP001249076">
    <property type="component" value="Unassembled WGS sequence"/>
</dbReference>
<evidence type="ECO:0000313" key="4">
    <source>
        <dbReference type="Proteomes" id="UP001253458"/>
    </source>
</evidence>
<dbReference type="EMBL" id="JAVDTL010000002">
    <property type="protein sequence ID" value="MDR6766484.1"/>
    <property type="molecule type" value="Genomic_DNA"/>
</dbReference>
<dbReference type="NCBIfam" id="TIGR04096">
    <property type="entry name" value="dnd_rel_methyl"/>
    <property type="match status" value="1"/>
</dbReference>
<evidence type="ECO:0000313" key="2">
    <source>
        <dbReference type="EMBL" id="MDR6836578.1"/>
    </source>
</evidence>
<reference evidence="1 3" key="1">
    <citation type="submission" date="2023-07" db="EMBL/GenBank/DDBJ databases">
        <title>Sorghum-associated microbial communities from plants grown in Nebraska, USA.</title>
        <authorList>
            <person name="Schachtman D."/>
        </authorList>
    </citation>
    <scope>NUCLEOTIDE SEQUENCE</scope>
    <source>
        <strain evidence="2 3">BE105</strain>
        <strain evidence="1">BE69</strain>
    </source>
</reference>
<protein>
    <submittedName>
        <fullName evidence="1">DNA phosphorothioation-associated putative methyltransferase</fullName>
    </submittedName>
</protein>
<sequence>MSSQIGKQVGDDLYLHRTAVDLHPDAELRELAHAAWDALPASEHQTPNVFKLSRRMGRVSWLAYPNFDEDPFPALATSWTFAADLSKRPSLRLYAEALNPPILHRKELLVPPTYPERDSWIRLTAEAESLGLFEDASTIGFRLNWLRKIQAKGYRLQGYSFIPIGNDETPEEAAASCIDPPSPVRRHLTALTRAGLSAPIQLLIRHGLLTPSTPIFDYGCGKGDDLASLQADGYTAAGWDPYYAPDLARFEAHVVNIGFVLNVIEDPAERVQALSSAFQLATGVLAVAIMLPGGQIGHPWGDGIMTSRGTFQKYFTQSELKDFLEEALHQEAFLVGPGVAFVFADKTLEQSFLAQRLRRRDVGWRLLMAEPRHSANPRSRISASQARAQARAHELEQLRTHLDAIWMRALDLGRWPEADEVLDLSEHVEACGSLTVALRHLQRGEELALLQKAAAQRADDLRLFMAVMQFDKRPPYRQLDLRMQRDVKAFFGDYRSAQAAGIRLLVSAADPAVLLAACQDAAQQGLGHLEDTHSLQLHVALVERLPVVLRAYVACGLILWGNLSDVHLVKIHIGSGKLTLLELDHFEDSPLPLLRRRIKVNVRNQHYDVFEYGTPQYPKPHLYRKSRYLHEEQDGYAEQHAFDLALESTGLLDESWPEPSADALQCELNRRRLTVEGFRLSPSNRIPDLDEPCGANFTFRDFIECGETQRHTQVKNVPLNPQTYNALHALAVNVLDPVIDYFGAIRLTYGFCGTQLGVHIQHRVAPKLDQHASHEVNRLGRLICPRGGAACDFIVDDEDMEEVARWMLANLPLDRMYFYGPQLPLHVSYGPELSRQAFRMGLSERGNLIPRPFT</sequence>
<dbReference type="SUPFAM" id="SSF55166">
    <property type="entry name" value="Hedgehog/DD-peptidase"/>
    <property type="match status" value="1"/>
</dbReference>
<accession>A0AAJ2F1D4</accession>
<organism evidence="1 4">
    <name type="scientific">Acidovorax delafieldii</name>
    <name type="common">Pseudomonas delafieldii</name>
    <dbReference type="NCBI Taxonomy" id="47920"/>
    <lineage>
        <taxon>Bacteria</taxon>
        <taxon>Pseudomonadati</taxon>
        <taxon>Pseudomonadota</taxon>
        <taxon>Betaproteobacteria</taxon>
        <taxon>Burkholderiales</taxon>
        <taxon>Comamonadaceae</taxon>
        <taxon>Acidovorax</taxon>
    </lineage>
</organism>
<comment type="caution">
    <text evidence="1">The sequence shown here is derived from an EMBL/GenBank/DDBJ whole genome shotgun (WGS) entry which is preliminary data.</text>
</comment>
<dbReference type="GO" id="GO:0032259">
    <property type="term" value="P:methylation"/>
    <property type="evidence" value="ECO:0007669"/>
    <property type="project" value="UniProtKB-KW"/>
</dbReference>
<keyword evidence="3" id="KW-1185">Reference proteome</keyword>
<dbReference type="InterPro" id="IPR009045">
    <property type="entry name" value="Zn_M74/Hedgehog-like"/>
</dbReference>
<dbReference type="InterPro" id="IPR024019">
    <property type="entry name" value="CHP04096"/>
</dbReference>